<evidence type="ECO:0000313" key="5">
    <source>
        <dbReference type="EMBL" id="CAL2105397.1"/>
    </source>
</evidence>
<dbReference type="SUPFAM" id="SSF48239">
    <property type="entry name" value="Terpenoid cyclases/Protein prenyltransferases"/>
    <property type="match status" value="1"/>
</dbReference>
<evidence type="ECO:0000256" key="1">
    <source>
        <dbReference type="ARBA" id="ARBA00010556"/>
    </source>
</evidence>
<evidence type="ECO:0000259" key="3">
    <source>
        <dbReference type="SMART" id="SM01359"/>
    </source>
</evidence>
<dbReference type="Gene3D" id="2.60.40.10">
    <property type="entry name" value="Immunoglobulins"/>
    <property type="match status" value="1"/>
</dbReference>
<dbReference type="CDD" id="cd02891">
    <property type="entry name" value="A2M_like"/>
    <property type="match status" value="1"/>
</dbReference>
<dbReference type="PANTHER" id="PTHR40094">
    <property type="entry name" value="ALPHA-2-MACROGLOBULIN HOMOLOG"/>
    <property type="match status" value="1"/>
</dbReference>
<dbReference type="Pfam" id="PF01835">
    <property type="entry name" value="MG2"/>
    <property type="match status" value="1"/>
</dbReference>
<dbReference type="InterPro" id="IPR001599">
    <property type="entry name" value="Macroglobln_a2"/>
</dbReference>
<dbReference type="InterPro" id="IPR041203">
    <property type="entry name" value="Bact_A2M_MG5"/>
</dbReference>
<dbReference type="SMART" id="SM01359">
    <property type="entry name" value="A2M_N_2"/>
    <property type="match status" value="1"/>
</dbReference>
<keyword evidence="6" id="KW-1185">Reference proteome</keyword>
<dbReference type="Gene3D" id="2.60.40.1930">
    <property type="match status" value="1"/>
</dbReference>
<comment type="similarity">
    <text evidence="1">Belongs to the protease inhibitor I39 (alpha-2-macroglobulin) family. Bacterial alpha-2-macroglobulin subfamily.</text>
</comment>
<dbReference type="Pfam" id="PF11974">
    <property type="entry name" value="bMG3"/>
    <property type="match status" value="1"/>
</dbReference>
<dbReference type="SMART" id="SM01360">
    <property type="entry name" value="A2M"/>
    <property type="match status" value="1"/>
</dbReference>
<organism evidence="5 6">
    <name type="scientific">Tenacibaculum vairaonense</name>
    <dbReference type="NCBI Taxonomy" id="3137860"/>
    <lineage>
        <taxon>Bacteria</taxon>
        <taxon>Pseudomonadati</taxon>
        <taxon>Bacteroidota</taxon>
        <taxon>Flavobacteriia</taxon>
        <taxon>Flavobacteriales</taxon>
        <taxon>Flavobacteriaceae</taxon>
        <taxon>Tenacibaculum</taxon>
    </lineage>
</organism>
<dbReference type="InterPro" id="IPR047565">
    <property type="entry name" value="Alpha-macroglob_thiol-ester_cl"/>
</dbReference>
<dbReference type="InterPro" id="IPR041246">
    <property type="entry name" value="Bact_MG10"/>
</dbReference>
<dbReference type="InterPro" id="IPR051802">
    <property type="entry name" value="YfhM-like"/>
</dbReference>
<dbReference type="InterPro" id="IPR041462">
    <property type="entry name" value="Bact_A2M_MG6"/>
</dbReference>
<dbReference type="PROSITE" id="PS51257">
    <property type="entry name" value="PROKAR_LIPOPROTEIN"/>
    <property type="match status" value="1"/>
</dbReference>
<dbReference type="EMBL" id="CAXJRC010000006">
    <property type="protein sequence ID" value="CAL2105397.1"/>
    <property type="molecule type" value="Genomic_DNA"/>
</dbReference>
<dbReference type="Pfam" id="PF17962">
    <property type="entry name" value="bMG6"/>
    <property type="match status" value="1"/>
</dbReference>
<dbReference type="Pfam" id="PF17973">
    <property type="entry name" value="bMG10"/>
    <property type="match status" value="1"/>
</dbReference>
<dbReference type="SMART" id="SM01419">
    <property type="entry name" value="Thiol-ester_cl"/>
    <property type="match status" value="1"/>
</dbReference>
<keyword evidence="2" id="KW-0732">Signal</keyword>
<dbReference type="InterPro" id="IPR021868">
    <property type="entry name" value="Alpha_2_Macroglob_MG3"/>
</dbReference>
<gene>
    <name evidence="5" type="ORF">T190115A13A_150028</name>
</gene>
<protein>
    <submittedName>
        <fullName evidence="5">Alpha-2-macroglobulin</fullName>
    </submittedName>
</protein>
<dbReference type="Gene3D" id="1.50.10.20">
    <property type="match status" value="1"/>
</dbReference>
<dbReference type="Pfam" id="PF07703">
    <property type="entry name" value="A2M_BRD"/>
    <property type="match status" value="1"/>
</dbReference>
<accession>A0ABP1F5G9</accession>
<dbReference type="InterPro" id="IPR011625">
    <property type="entry name" value="A2M_N_BRD"/>
</dbReference>
<name>A0ABP1F5G9_9FLAO</name>
<dbReference type="Proteomes" id="UP001497602">
    <property type="component" value="Unassembled WGS sequence"/>
</dbReference>
<evidence type="ECO:0000259" key="4">
    <source>
        <dbReference type="SMART" id="SM01360"/>
    </source>
</evidence>
<dbReference type="PANTHER" id="PTHR40094:SF1">
    <property type="entry name" value="UBIQUITIN DOMAIN-CONTAINING PROTEIN"/>
    <property type="match status" value="1"/>
</dbReference>
<comment type="caution">
    <text evidence="5">The sequence shown here is derived from an EMBL/GenBank/DDBJ whole genome shotgun (WGS) entry which is preliminary data.</text>
</comment>
<dbReference type="Pfam" id="PF17972">
    <property type="entry name" value="bMG5"/>
    <property type="match status" value="1"/>
</dbReference>
<feature type="domain" description="Alpha-2-macroglobulin bait region" evidence="3">
    <location>
        <begin position="977"/>
        <end position="1119"/>
    </location>
</feature>
<proteinExistence type="inferred from homology"/>
<reference evidence="5 6" key="1">
    <citation type="submission" date="2024-05" db="EMBL/GenBank/DDBJ databases">
        <authorList>
            <person name="Duchaud E."/>
        </authorList>
    </citation>
    <scope>NUCLEOTIDE SEQUENCE [LARGE SCALE GENOMIC DNA]</scope>
    <source>
        <strain evidence="5">Ena-SAMPLE-TAB-13-05-2024-13:56:06:370-140305</strain>
    </source>
</reference>
<dbReference type="InterPro" id="IPR002890">
    <property type="entry name" value="MG2"/>
</dbReference>
<dbReference type="InterPro" id="IPR013783">
    <property type="entry name" value="Ig-like_fold"/>
</dbReference>
<feature type="domain" description="Alpha-2-macroglobulin" evidence="4">
    <location>
        <begin position="1183"/>
        <end position="1273"/>
    </location>
</feature>
<evidence type="ECO:0000313" key="6">
    <source>
        <dbReference type="Proteomes" id="UP001497602"/>
    </source>
</evidence>
<sequence>MKNSFVKLVTKAVSLSLALILIVFFQSCKKERKEIESNANAYSEYISAYPDKLLSSTSKLQFLLEKTPATNKVNNDVFTIKPNVKGEVTIKDNMLTFIPKEKLKNNQEYSITLHLAKLFDNVEKGLKDFTVKAKTKELLFSVTTQSPAVYDKDWYYIEGALMASDVIDSDKLTRLITVSYGGKEKALKFDTTEKYASKVYFKIDSLQRFEDDKHVELSWNGKSVASKSKGESNIVITGKSNFKVLDINVADADKQHIEISFSDPIKKLQDLKGLIQFVNTQKRKFTYKITNNIVSIYPKSSFKNKVEIEVFKGIKNTAGYSLKEDYKKTLHFQQLKPSVRFIKSGTILPNSENLKINFKATNLKAVDATVYKIYKNNVLQFLQYNNIGNKGNIRYVGRPVAKYTVDLENQGVNIANENVFAIDLSDIVTVENGAMYRVELSFNKEYAGYSCSENEEEKTIIYGKREIEEEAYDNPNHYNNDYYSYRWNDRENPCTTSYYYNKEISTNIIATNLGVIVKKGNNNKTFVAVTNIVTAEVEEGAKVTLYNLQKQPITSITTNKDGIAEFEGKTNAFFATVTKNNNTTYIKLNDGNALSMSKFDVSGAKLQKGITGYIYGERGVWRPGDQLFLTFVLNDNANPLPAQHPIKFELINPQGKIIQRKISHKNAANMYAFSPKTNSEAITGNWKLRVTVGGAVFTKTLKVETIKPNRLKIKLQTEGDIVKANTSIAGDVEVKWLHGAIARGLKLDINGKFTQTKTSFSKFKNYAFDDVTRRFGTEEFPVLKGNLNNEGKTTFSVRPKLDNKAPGMLKASFITKVYENGGDFSTDVFTKKVSPYSSYVGLLNAEEPQSKNYLFTDENYTFNLASVNENGKGVANTIEVEVYKLSWRWWWSTDDNGLSSYDGSRYNQSYKTLQVKTNSNGKGTFKLKIDENDWGRYLIKVKDKKSKHVSSSIVYFDWPSYYGKKRGSQDKTNATMLVFSSDKESYKVDETATIKFPSSKGGRALITIENGTEVLDHFWVATEDKQTTFNFPVLANYTPNVFVNISLLQKHSQTVNDLPIRMYGSIPMLVHNPATKLEPVIQLAEELRPESTAKITVKEQNGKPMTYTVALVDEGLLDLTRFKTPNPWNTFYARQSLGVKTWDIFDDVIGAYGGKVNQILSIGGDEAEAGSKNKKANRFKPMVSYIGPFTLEKGKSKEHNIKIPKYVGSVKAMVVATDTNKEAYGSTEKTAFVRKPVMILASLPRKITPQETVTLPVTVFAMKPSVKNVKVTVAPNEAYTIEGNSTQTVSFSQPDEKMTYFTLKVNDFKGIGKVKIDASSGREKASYEVEIDVLNPNPVTTEVKDLVLKANEQSELSFTTFGTQGTNEASIELSTLPPMNFTKRMEYLIRYPHGCVEQTTSSAFPQLYLSELFELTANKKQSIERNIKATILRLSDFQLPNGGLSYWQGNSKANSWGTSYAGHFMIEAAKKGYALPIGFRSKWVNYQKQQARNWRYSSTAYDNNVVSQAYRLYTLSLANSPDLASMNRLRETTGISDQAKMRLAAAYALIGKKSTATAILQTLKGDAYTSSSYYNYGSSTRNKAMALETYILLNDDSKAIKLAKEIAETLSGEKWMSTQTTAYSLLAISQFALQNGENTGVQAKYTLNSANDKINTSKALFTKDVLNLQKDNKFTISNLSKGVLYVRILNKGILPVGEEKVVQNNLQATIVYKTKNGVTISPDNISQGTNFVAELTLKNTTATKVENVALTQYIPSGWEIVNTRFTDFGNNTISSKVDYTDIRDASISNYFTLNAYQTKTFRVLLNASYLGTYYLPGLQAEAMYDNDYIVRNKGKWIRVVK</sequence>
<evidence type="ECO:0000256" key="2">
    <source>
        <dbReference type="ARBA" id="ARBA00022729"/>
    </source>
</evidence>
<dbReference type="Pfam" id="PF00207">
    <property type="entry name" value="A2M"/>
    <property type="match status" value="1"/>
</dbReference>
<dbReference type="RefSeq" id="WP_348737250.1">
    <property type="nucleotide sequence ID" value="NZ_CAXJRC010000006.1"/>
</dbReference>
<dbReference type="InterPro" id="IPR008930">
    <property type="entry name" value="Terpenoid_cyclase/PrenylTrfase"/>
</dbReference>